<dbReference type="FunFam" id="1.20.1310.10:FF:000001">
    <property type="entry name" value="Cullin 3"/>
    <property type="match status" value="1"/>
</dbReference>
<dbReference type="InterPro" id="IPR045093">
    <property type="entry name" value="Cullin"/>
</dbReference>
<dbReference type="PROSITE" id="PS50069">
    <property type="entry name" value="CULLIN_2"/>
    <property type="match status" value="1"/>
</dbReference>
<dbReference type="InterPro" id="IPR001373">
    <property type="entry name" value="Cullin_N"/>
</dbReference>
<dbReference type="PANTHER" id="PTHR11932">
    <property type="entry name" value="CULLIN"/>
    <property type="match status" value="1"/>
</dbReference>
<proteinExistence type="inferred from homology"/>
<dbReference type="Gene3D" id="3.30.230.130">
    <property type="entry name" value="Cullin, Chain C, Domain 2"/>
    <property type="match status" value="1"/>
</dbReference>
<dbReference type="SUPFAM" id="SSF75632">
    <property type="entry name" value="Cullin homology domain"/>
    <property type="match status" value="1"/>
</dbReference>
<dbReference type="GO" id="GO:0006511">
    <property type="term" value="P:ubiquitin-dependent protein catabolic process"/>
    <property type="evidence" value="ECO:0007669"/>
    <property type="project" value="InterPro"/>
</dbReference>
<dbReference type="OrthoDB" id="27073at2759"/>
<evidence type="ECO:0000256" key="3">
    <source>
        <dbReference type="ARBA" id="ARBA00022843"/>
    </source>
</evidence>
<accession>A0A024GCY1</accession>
<dbReference type="SUPFAM" id="SSF74788">
    <property type="entry name" value="Cullin repeat-like"/>
    <property type="match status" value="1"/>
</dbReference>
<dbReference type="SMART" id="SM00182">
    <property type="entry name" value="CULLIN"/>
    <property type="match status" value="1"/>
</dbReference>
<dbReference type="InterPro" id="IPR016157">
    <property type="entry name" value="Cullin_CS"/>
</dbReference>
<dbReference type="Gene3D" id="1.10.10.10">
    <property type="entry name" value="Winged helix-like DNA-binding domain superfamily/Winged helix DNA-binding domain"/>
    <property type="match status" value="1"/>
</dbReference>
<dbReference type="AlphaFoldDB" id="A0A024GCY1"/>
<dbReference type="InterPro" id="IPR016159">
    <property type="entry name" value="Cullin_repeat-like_dom_sf"/>
</dbReference>
<organism evidence="7 8">
    <name type="scientific">Albugo candida</name>
    <dbReference type="NCBI Taxonomy" id="65357"/>
    <lineage>
        <taxon>Eukaryota</taxon>
        <taxon>Sar</taxon>
        <taxon>Stramenopiles</taxon>
        <taxon>Oomycota</taxon>
        <taxon>Peronosporomycetes</taxon>
        <taxon>Albuginales</taxon>
        <taxon>Albuginaceae</taxon>
        <taxon>Albugo</taxon>
    </lineage>
</organism>
<dbReference type="FunFam" id="1.20.1310.10:FF:000006">
    <property type="entry name" value="Cullin 3"/>
    <property type="match status" value="1"/>
</dbReference>
<dbReference type="Pfam" id="PF10557">
    <property type="entry name" value="Cullin_Nedd8"/>
    <property type="match status" value="1"/>
</dbReference>
<dbReference type="InParanoid" id="A0A024GCY1"/>
<keyword evidence="8" id="KW-1185">Reference proteome</keyword>
<protein>
    <recommendedName>
        <fullName evidence="6">Cullin family profile domain-containing protein</fullName>
    </recommendedName>
</protein>
<evidence type="ECO:0000259" key="6">
    <source>
        <dbReference type="PROSITE" id="PS50069"/>
    </source>
</evidence>
<dbReference type="FunFam" id="1.20.1310.10:FF:000002">
    <property type="entry name" value="cullin-3 isoform X1"/>
    <property type="match status" value="1"/>
</dbReference>
<evidence type="ECO:0000256" key="5">
    <source>
        <dbReference type="RuleBase" id="RU003829"/>
    </source>
</evidence>
<keyword evidence="3" id="KW-0832">Ubl conjugation</keyword>
<dbReference type="Gene3D" id="1.20.1310.10">
    <property type="entry name" value="Cullin Repeats"/>
    <property type="match status" value="4"/>
</dbReference>
<dbReference type="InterPro" id="IPR019559">
    <property type="entry name" value="Cullin_neddylation_domain"/>
</dbReference>
<dbReference type="InterPro" id="IPR036317">
    <property type="entry name" value="Cullin_homology_sf"/>
</dbReference>
<keyword evidence="2" id="KW-1017">Isopeptide bond</keyword>
<dbReference type="SUPFAM" id="SSF46785">
    <property type="entry name" value="Winged helix' DNA-binding domain"/>
    <property type="match status" value="1"/>
</dbReference>
<dbReference type="EMBL" id="CAIX01000075">
    <property type="protein sequence ID" value="CCI44627.1"/>
    <property type="molecule type" value="Genomic_DNA"/>
</dbReference>
<reference evidence="7 8" key="1">
    <citation type="submission" date="2012-05" db="EMBL/GenBank/DDBJ databases">
        <title>Recombination and specialization in a pathogen metapopulation.</title>
        <authorList>
            <person name="Gardiner A."/>
            <person name="Kemen E."/>
            <person name="Schultz-Larsen T."/>
            <person name="MacLean D."/>
            <person name="Van Oosterhout C."/>
            <person name="Jones J.D.G."/>
        </authorList>
    </citation>
    <scope>NUCLEOTIDE SEQUENCE [LARGE SCALE GENOMIC DNA]</scope>
    <source>
        <strain evidence="7 8">Ac Nc2</strain>
    </source>
</reference>
<dbReference type="SMART" id="SM00884">
    <property type="entry name" value="Cullin_Nedd8"/>
    <property type="match status" value="1"/>
</dbReference>
<evidence type="ECO:0000313" key="8">
    <source>
        <dbReference type="Proteomes" id="UP000053237"/>
    </source>
</evidence>
<dbReference type="Proteomes" id="UP000053237">
    <property type="component" value="Unassembled WGS sequence"/>
</dbReference>
<dbReference type="PROSITE" id="PS01256">
    <property type="entry name" value="CULLIN_1"/>
    <property type="match status" value="1"/>
</dbReference>
<feature type="domain" description="Cullin family profile" evidence="6">
    <location>
        <begin position="375"/>
        <end position="613"/>
    </location>
</feature>
<evidence type="ECO:0000313" key="7">
    <source>
        <dbReference type="EMBL" id="CCI44627.1"/>
    </source>
</evidence>
<dbReference type="Pfam" id="PF26557">
    <property type="entry name" value="Cullin_AB"/>
    <property type="match status" value="1"/>
</dbReference>
<dbReference type="GO" id="GO:0031625">
    <property type="term" value="F:ubiquitin protein ligase binding"/>
    <property type="evidence" value="ECO:0007669"/>
    <property type="project" value="InterPro"/>
</dbReference>
<evidence type="ECO:0000256" key="4">
    <source>
        <dbReference type="PROSITE-ProRule" id="PRU00330"/>
    </source>
</evidence>
<comment type="similarity">
    <text evidence="1 4 5">Belongs to the cullin family.</text>
</comment>
<name>A0A024GCY1_9STRA</name>
<dbReference type="InterPro" id="IPR016158">
    <property type="entry name" value="Cullin_homology"/>
</dbReference>
<dbReference type="InterPro" id="IPR059120">
    <property type="entry name" value="Cullin-like_AB"/>
</dbReference>
<dbReference type="STRING" id="65357.A0A024GCY1"/>
<gene>
    <name evidence="7" type="ORF">BN9_054360</name>
</gene>
<dbReference type="InterPro" id="IPR036390">
    <property type="entry name" value="WH_DNA-bd_sf"/>
</dbReference>
<dbReference type="InterPro" id="IPR036388">
    <property type="entry name" value="WH-like_DNA-bd_sf"/>
</dbReference>
<dbReference type="FunFam" id="1.10.10.10:FF:000014">
    <property type="entry name" value="Cullin 1"/>
    <property type="match status" value="1"/>
</dbReference>
<comment type="caution">
    <text evidence="7">The sequence shown here is derived from an EMBL/GenBank/DDBJ whole genome shotgun (WGS) entry which is preliminary data.</text>
</comment>
<dbReference type="GO" id="GO:0031461">
    <property type="term" value="C:cullin-RING ubiquitin ligase complex"/>
    <property type="evidence" value="ECO:0007669"/>
    <property type="project" value="InterPro"/>
</dbReference>
<dbReference type="Pfam" id="PF00888">
    <property type="entry name" value="Cullin"/>
    <property type="match status" value="1"/>
</dbReference>
<evidence type="ECO:0000256" key="2">
    <source>
        <dbReference type="ARBA" id="ARBA00022499"/>
    </source>
</evidence>
<evidence type="ECO:0000256" key="1">
    <source>
        <dbReference type="ARBA" id="ARBA00006019"/>
    </source>
</evidence>
<sequence>MKKLVIKPYRQRVGMDASLAQETWEFLRGAMREIFAHNASQLSFEELFRSSYHLVLQKHGDLLYNGVVQVITEQCEELADEVALTPNENLLAFLNQKWNDYQVIITMIRDVLMYMEHNYVPQKRKTPIYQRSLLIFLAVVVRNGRIQSRLRSLLLKNIACERHGELIDRASMKNTLCMLVMLGIHSNCVYEEEFEKFFLAETLEFYRQEAQRYLDHAPCGEYLIKADQRIQEEALRVSYYLNSTTDHKLKRIVETELIEKQAKLLTDQVNSGCWIMFRDGNVDSLRRMYLLFRRIPQTLKNMTESVYGYIKHNGEQYVQAQLKPETAVDSRQFVDQILNLRKPFITFWQRCFQEDPEFHKSIKRGFEAFLNINTICSGYLAHYLDELLRSKARYEEELKNQVSEVIALFRYLQDKDVFEEYYKNLLARRLLRERGASDEAERMVIAKLREECGYQFTSKLEGMFRDINVSKDIMGMYRKAQSKRPISDKAADMDTTSAQLHVHILTSGFWPISPPSISDVPAELKQLIESFENFYVSRHNGRKLTWATQLGSVDIRARFQRNNGDRIHEFNVSTYQAYILLMFNSDTCWSFKQILEQTQIHEHELKRHLISLCTPKFRILLKSSKGKRIDLDDVFTLNEEYQSKLYRVRIPLISQKETSLMLNAVYGGDEKQIDQTQLPATVAEDRKHLYPFKAVIVRVMKARRHMEHSHLIAEVVRQMTGRFTPSPQLIKLRIESLIERDYLQRSVNDRRMYHYLA</sequence>